<evidence type="ECO:0000313" key="1">
    <source>
        <dbReference type="EMBL" id="TWG03360.1"/>
    </source>
</evidence>
<accession>A0A561UVH5</accession>
<reference evidence="1 2" key="1">
    <citation type="submission" date="2019-06" db="EMBL/GenBank/DDBJ databases">
        <title>Sequencing the genomes of 1000 actinobacteria strains.</title>
        <authorList>
            <person name="Klenk H.-P."/>
        </authorList>
    </citation>
    <scope>NUCLEOTIDE SEQUENCE [LARGE SCALE GENOMIC DNA]</scope>
    <source>
        <strain evidence="1 2">DSM 42059</strain>
    </source>
</reference>
<protein>
    <recommendedName>
        <fullName evidence="3">Double zinc ribbon protein</fullName>
    </recommendedName>
</protein>
<dbReference type="OrthoDB" id="1178869at2"/>
<name>A0A561UVH5_9ACTN</name>
<sequence>MSEAVPFTDNIRDLSNTQGYQFEFHCERCGNGYRSAFERDLRETGQNLVRGVSSLFGGSLSNISNAADRLLDRGTNSAAKDKAMRTAVNEIANRFNQCRGCGDWVCGEICWNGQVGQCARCSPIATEEIAQLQAEARRRQIADQLQSTNLTQGLNVGQQAQPRCPSCGAQALGGSFCGECGSSLRQEKTCGSCSTVNPAASRFCCGCGNGLG</sequence>
<evidence type="ECO:0000313" key="2">
    <source>
        <dbReference type="Proteomes" id="UP000318186"/>
    </source>
</evidence>
<comment type="caution">
    <text evidence="1">The sequence shown here is derived from an EMBL/GenBank/DDBJ whole genome shotgun (WGS) entry which is preliminary data.</text>
</comment>
<dbReference type="RefSeq" id="WP_145763704.1">
    <property type="nucleotide sequence ID" value="NZ_VIWW01000001.1"/>
</dbReference>
<dbReference type="AlphaFoldDB" id="A0A561UVH5"/>
<evidence type="ECO:0008006" key="3">
    <source>
        <dbReference type="Google" id="ProtNLM"/>
    </source>
</evidence>
<proteinExistence type="predicted"/>
<organism evidence="1 2">
    <name type="scientific">Streptomyces brevispora</name>
    <dbReference type="NCBI Taxonomy" id="887462"/>
    <lineage>
        <taxon>Bacteria</taxon>
        <taxon>Bacillati</taxon>
        <taxon>Actinomycetota</taxon>
        <taxon>Actinomycetes</taxon>
        <taxon>Kitasatosporales</taxon>
        <taxon>Streptomycetaceae</taxon>
        <taxon>Streptomyces</taxon>
    </lineage>
</organism>
<dbReference type="EMBL" id="VIWW01000001">
    <property type="protein sequence ID" value="TWG03360.1"/>
    <property type="molecule type" value="Genomic_DNA"/>
</dbReference>
<gene>
    <name evidence="1" type="ORF">FHX80_111784</name>
</gene>
<dbReference type="Proteomes" id="UP000318186">
    <property type="component" value="Unassembled WGS sequence"/>
</dbReference>